<comment type="caution">
    <text evidence="1">The sequence shown here is derived from an EMBL/GenBank/DDBJ whole genome shotgun (WGS) entry which is preliminary data.</text>
</comment>
<dbReference type="Proteomes" id="UP000297475">
    <property type="component" value="Unassembled WGS sequence"/>
</dbReference>
<organism evidence="1 2">
    <name type="scientific">Natronospirillum operosum</name>
    <dbReference type="NCBI Taxonomy" id="2759953"/>
    <lineage>
        <taxon>Bacteria</taxon>
        <taxon>Pseudomonadati</taxon>
        <taxon>Pseudomonadota</taxon>
        <taxon>Gammaproteobacteria</taxon>
        <taxon>Oceanospirillales</taxon>
        <taxon>Natronospirillaceae</taxon>
        <taxon>Natronospirillum</taxon>
    </lineage>
</organism>
<dbReference type="Gene3D" id="3.10.350.10">
    <property type="entry name" value="LysM domain"/>
    <property type="match status" value="1"/>
</dbReference>
<dbReference type="AlphaFoldDB" id="A0A4Z0W4U0"/>
<evidence type="ECO:0000313" key="1">
    <source>
        <dbReference type="EMBL" id="TGG92537.1"/>
    </source>
</evidence>
<reference evidence="1 2" key="1">
    <citation type="submission" date="2019-04" db="EMBL/GenBank/DDBJ databases">
        <title>Natronospirillum operosus gen. nov., sp. nov., a haloalkaliphilic satellite isolated from decaying biomass of laboratory culture of cyanobacterium Geitlerinema sp. and proposal of Natronospirillaceae fam. nov. and Saccharospirillaceae fam. nov.</title>
        <authorList>
            <person name="Kevbrin V."/>
            <person name="Boltyanskaya Y."/>
            <person name="Koziaeva V."/>
            <person name="Grouzdev D.S."/>
            <person name="Park M."/>
            <person name="Cho J."/>
        </authorList>
    </citation>
    <scope>NUCLEOTIDE SEQUENCE [LARGE SCALE GENOMIC DNA]</scope>
    <source>
        <strain evidence="1 2">G-116</strain>
    </source>
</reference>
<evidence type="ECO:0000313" key="2">
    <source>
        <dbReference type="Proteomes" id="UP000297475"/>
    </source>
</evidence>
<keyword evidence="2" id="KW-1185">Reference proteome</keyword>
<dbReference type="OrthoDB" id="8759063at2"/>
<name>A0A4Z0W4U0_9GAMM</name>
<gene>
    <name evidence="1" type="ORF">E4656_13795</name>
</gene>
<dbReference type="EMBL" id="SRMF01000005">
    <property type="protein sequence ID" value="TGG92537.1"/>
    <property type="molecule type" value="Genomic_DNA"/>
</dbReference>
<dbReference type="InterPro" id="IPR008861">
    <property type="entry name" value="GpX-like"/>
</dbReference>
<dbReference type="Pfam" id="PF05489">
    <property type="entry name" value="Phage_tail_X"/>
    <property type="match status" value="1"/>
</dbReference>
<dbReference type="InterPro" id="IPR036779">
    <property type="entry name" value="LysM_dom_sf"/>
</dbReference>
<dbReference type="RefSeq" id="WP_135483870.1">
    <property type="nucleotide sequence ID" value="NZ_SRMF01000005.1"/>
</dbReference>
<proteinExistence type="predicted"/>
<accession>A0A4Z0W4U0</accession>
<sequence length="71" mass="7858">MSQQYRAADGETVDQICRQYYGYSNGSVEAVYEANRGLADHGPFLPAGLVITLPELGEIEQKVEVAKPIWN</sequence>
<protein>
    <submittedName>
        <fullName evidence="1">Phage tail protein</fullName>
    </submittedName>
</protein>